<comment type="caution">
    <text evidence="2">The sequence shown here is derived from an EMBL/GenBank/DDBJ whole genome shotgun (WGS) entry which is preliminary data.</text>
</comment>
<organism evidence="2 3">
    <name type="scientific">Naumannella cuiyingiana</name>
    <dbReference type="NCBI Taxonomy" id="1347891"/>
    <lineage>
        <taxon>Bacteria</taxon>
        <taxon>Bacillati</taxon>
        <taxon>Actinomycetota</taxon>
        <taxon>Actinomycetes</taxon>
        <taxon>Propionibacteriales</taxon>
        <taxon>Propionibacteriaceae</taxon>
        <taxon>Naumannella</taxon>
    </lineage>
</organism>
<protein>
    <submittedName>
        <fullName evidence="2">DivIVA domain-containing protein</fullName>
    </submittedName>
</protein>
<evidence type="ECO:0000313" key="3">
    <source>
        <dbReference type="Proteomes" id="UP000527616"/>
    </source>
</evidence>
<accession>A0A7Z0DAF3</accession>
<dbReference type="NCBIfam" id="TIGR03544">
    <property type="entry name" value="DivI1A_domain"/>
    <property type="match status" value="1"/>
</dbReference>
<sequence length="110" mass="12153">MVWLIVIVAVAVLGAGAMVAGGAFGGMPDEPERDDFRPALPPTRITGDDLRDVRFQVQLRGYDMTRVDELLERLGRELDQRDDELTELRRLAQDGGASERSAPAEARDTE</sequence>
<evidence type="ECO:0000313" key="2">
    <source>
        <dbReference type="EMBL" id="NYI71950.1"/>
    </source>
</evidence>
<dbReference type="RefSeq" id="WP_179445711.1">
    <property type="nucleotide sequence ID" value="NZ_JACBZS010000001.1"/>
</dbReference>
<dbReference type="AlphaFoldDB" id="A0A7Z0DAF3"/>
<name>A0A7Z0DAF3_9ACTN</name>
<gene>
    <name evidence="2" type="ORF">GGQ54_002510</name>
</gene>
<proteinExistence type="predicted"/>
<dbReference type="Proteomes" id="UP000527616">
    <property type="component" value="Unassembled WGS sequence"/>
</dbReference>
<feature type="region of interest" description="Disordered" evidence="1">
    <location>
        <begin position="90"/>
        <end position="110"/>
    </location>
</feature>
<evidence type="ECO:0000256" key="1">
    <source>
        <dbReference type="SAM" id="MobiDB-lite"/>
    </source>
</evidence>
<keyword evidence="3" id="KW-1185">Reference proteome</keyword>
<reference evidence="2 3" key="1">
    <citation type="submission" date="2020-07" db="EMBL/GenBank/DDBJ databases">
        <title>Sequencing the genomes of 1000 actinobacteria strains.</title>
        <authorList>
            <person name="Klenk H.-P."/>
        </authorList>
    </citation>
    <scope>NUCLEOTIDE SEQUENCE [LARGE SCALE GENOMIC DNA]</scope>
    <source>
        <strain evidence="2 3">DSM 103164</strain>
    </source>
</reference>
<dbReference type="EMBL" id="JACBZS010000001">
    <property type="protein sequence ID" value="NYI71950.1"/>
    <property type="molecule type" value="Genomic_DNA"/>
</dbReference>
<dbReference type="Gene3D" id="6.10.250.660">
    <property type="match status" value="1"/>
</dbReference>
<dbReference type="InterPro" id="IPR019933">
    <property type="entry name" value="DivIVA_domain"/>
</dbReference>